<proteinExistence type="predicted"/>
<keyword evidence="3" id="KW-1185">Reference proteome</keyword>
<protein>
    <submittedName>
        <fullName evidence="2">Uncharacterized protein</fullName>
    </submittedName>
</protein>
<evidence type="ECO:0000313" key="2">
    <source>
        <dbReference type="EMBL" id="CAL1575170.1"/>
    </source>
</evidence>
<feature type="region of interest" description="Disordered" evidence="1">
    <location>
        <begin position="104"/>
        <end position="168"/>
    </location>
</feature>
<evidence type="ECO:0000313" key="3">
    <source>
        <dbReference type="Proteomes" id="UP001497482"/>
    </source>
</evidence>
<feature type="compositionally biased region" description="Low complexity" evidence="1">
    <location>
        <begin position="138"/>
        <end position="147"/>
    </location>
</feature>
<accession>A0AAV2JEX1</accession>
<organism evidence="2 3">
    <name type="scientific">Knipowitschia caucasica</name>
    <name type="common">Caucasian dwarf goby</name>
    <name type="synonym">Pomatoschistus caucasicus</name>
    <dbReference type="NCBI Taxonomy" id="637954"/>
    <lineage>
        <taxon>Eukaryota</taxon>
        <taxon>Metazoa</taxon>
        <taxon>Chordata</taxon>
        <taxon>Craniata</taxon>
        <taxon>Vertebrata</taxon>
        <taxon>Euteleostomi</taxon>
        <taxon>Actinopterygii</taxon>
        <taxon>Neopterygii</taxon>
        <taxon>Teleostei</taxon>
        <taxon>Neoteleostei</taxon>
        <taxon>Acanthomorphata</taxon>
        <taxon>Gobiaria</taxon>
        <taxon>Gobiiformes</taxon>
        <taxon>Gobioidei</taxon>
        <taxon>Gobiidae</taxon>
        <taxon>Gobiinae</taxon>
        <taxon>Knipowitschia</taxon>
    </lineage>
</organism>
<dbReference type="Proteomes" id="UP001497482">
    <property type="component" value="Chromosome 12"/>
</dbReference>
<dbReference type="EMBL" id="OZ035834">
    <property type="protein sequence ID" value="CAL1575170.1"/>
    <property type="molecule type" value="Genomic_DNA"/>
</dbReference>
<feature type="compositionally biased region" description="Basic and acidic residues" evidence="1">
    <location>
        <begin position="7"/>
        <end position="32"/>
    </location>
</feature>
<gene>
    <name evidence="2" type="ORF">KC01_LOCUS6788</name>
</gene>
<feature type="compositionally biased region" description="Polar residues" evidence="1">
    <location>
        <begin position="154"/>
        <end position="168"/>
    </location>
</feature>
<sequence length="168" mass="18242">MPHKSKKDKESSKSERTKKSDKNGSTDQDGKKVPPAAQLLRMKQPGSHSAVKREKRFSTSTFPLSANRELQKLTPIVGSPGTELDQSLVLVLLRQGQGWYLGLQSEEPCQPEPRRGRPRAPNSSSKVPPLTPSPSNPLPHLLPSSSPIAPVLSPPSQSARTQLADVTN</sequence>
<dbReference type="AlphaFoldDB" id="A0AAV2JEX1"/>
<evidence type="ECO:0000256" key="1">
    <source>
        <dbReference type="SAM" id="MobiDB-lite"/>
    </source>
</evidence>
<reference evidence="2 3" key="1">
    <citation type="submission" date="2024-04" db="EMBL/GenBank/DDBJ databases">
        <authorList>
            <person name="Waldvogel A.-M."/>
            <person name="Schoenle A."/>
        </authorList>
    </citation>
    <scope>NUCLEOTIDE SEQUENCE [LARGE SCALE GENOMIC DNA]</scope>
</reference>
<name>A0AAV2JEX1_KNICA</name>
<feature type="region of interest" description="Disordered" evidence="1">
    <location>
        <begin position="1"/>
        <end position="68"/>
    </location>
</feature>